<dbReference type="AlphaFoldDB" id="A0A843X155"/>
<feature type="region of interest" description="Disordered" evidence="1">
    <location>
        <begin position="59"/>
        <end position="79"/>
    </location>
</feature>
<evidence type="ECO:0000313" key="3">
    <source>
        <dbReference type="Proteomes" id="UP000652761"/>
    </source>
</evidence>
<keyword evidence="3" id="KW-1185">Reference proteome</keyword>
<evidence type="ECO:0000256" key="1">
    <source>
        <dbReference type="SAM" id="MobiDB-lite"/>
    </source>
</evidence>
<name>A0A843X155_COLES</name>
<reference evidence="2" key="1">
    <citation type="submission" date="2017-07" db="EMBL/GenBank/DDBJ databases">
        <title>Taro Niue Genome Assembly and Annotation.</title>
        <authorList>
            <person name="Atibalentja N."/>
            <person name="Keating K."/>
            <person name="Fields C.J."/>
        </authorList>
    </citation>
    <scope>NUCLEOTIDE SEQUENCE</scope>
    <source>
        <strain evidence="2">Niue_2</strain>
        <tissue evidence="2">Leaf</tissue>
    </source>
</reference>
<protein>
    <submittedName>
        <fullName evidence="2">Uncharacterized protein</fullName>
    </submittedName>
</protein>
<accession>A0A843X155</accession>
<dbReference type="EMBL" id="NMUH01004772">
    <property type="protein sequence ID" value="MQM10775.1"/>
    <property type="molecule type" value="Genomic_DNA"/>
</dbReference>
<proteinExistence type="predicted"/>
<dbReference type="Proteomes" id="UP000652761">
    <property type="component" value="Unassembled WGS sequence"/>
</dbReference>
<gene>
    <name evidence="2" type="ORF">Taro_043671</name>
</gene>
<evidence type="ECO:0000313" key="2">
    <source>
        <dbReference type="EMBL" id="MQM10775.1"/>
    </source>
</evidence>
<organism evidence="2 3">
    <name type="scientific">Colocasia esculenta</name>
    <name type="common">Wild taro</name>
    <name type="synonym">Arum esculentum</name>
    <dbReference type="NCBI Taxonomy" id="4460"/>
    <lineage>
        <taxon>Eukaryota</taxon>
        <taxon>Viridiplantae</taxon>
        <taxon>Streptophyta</taxon>
        <taxon>Embryophyta</taxon>
        <taxon>Tracheophyta</taxon>
        <taxon>Spermatophyta</taxon>
        <taxon>Magnoliopsida</taxon>
        <taxon>Liliopsida</taxon>
        <taxon>Araceae</taxon>
        <taxon>Aroideae</taxon>
        <taxon>Colocasieae</taxon>
        <taxon>Colocasia</taxon>
    </lineage>
</organism>
<sequence length="79" mass="8374">MQGTFSFSREHILIFRNPLPCKLSTDLGIGGFPRSSPGPPDPLLVLQVFVLTGDRLPSLSSGGPFGSGPNRITPPQLVS</sequence>
<comment type="caution">
    <text evidence="2">The sequence shown here is derived from an EMBL/GenBank/DDBJ whole genome shotgun (WGS) entry which is preliminary data.</text>
</comment>